<dbReference type="AlphaFoldDB" id="M0QMI4"/>
<dbReference type="OrthoDB" id="3391948at2"/>
<keyword evidence="2" id="KW-1185">Reference proteome</keyword>
<reference evidence="1 2" key="1">
    <citation type="submission" date="2013-01" db="EMBL/GenBank/DDBJ databases">
        <title>Whole genome shotgun sequence of Gordonia soli NBRC 108243.</title>
        <authorList>
            <person name="Isaki-Nakamura S."/>
            <person name="Hosoyama A."/>
            <person name="Tsuchikane K."/>
            <person name="Ando Y."/>
            <person name="Baba S."/>
            <person name="Ohji S."/>
            <person name="Hamada M."/>
            <person name="Tamura T."/>
            <person name="Yamazoe A."/>
            <person name="Yamazaki S."/>
            <person name="Fujita N."/>
        </authorList>
    </citation>
    <scope>NUCLEOTIDE SEQUENCE [LARGE SCALE GENOMIC DNA]</scope>
    <source>
        <strain evidence="1 2">NBRC 108243</strain>
    </source>
</reference>
<dbReference type="EMBL" id="BANX01000028">
    <property type="protein sequence ID" value="GAC69783.1"/>
    <property type="molecule type" value="Genomic_DNA"/>
</dbReference>
<proteinExistence type="predicted"/>
<accession>M0QMI4</accession>
<dbReference type="eggNOG" id="ENOG503450Q">
    <property type="taxonomic scope" value="Bacteria"/>
</dbReference>
<evidence type="ECO:0000313" key="1">
    <source>
        <dbReference type="EMBL" id="GAC69783.1"/>
    </source>
</evidence>
<protein>
    <submittedName>
        <fullName evidence="1">Uncharacterized protein</fullName>
    </submittedName>
</protein>
<dbReference type="RefSeq" id="WP_007623185.1">
    <property type="nucleotide sequence ID" value="NZ_BANX01000028.1"/>
</dbReference>
<evidence type="ECO:0000313" key="2">
    <source>
        <dbReference type="Proteomes" id="UP000011666"/>
    </source>
</evidence>
<dbReference type="STRING" id="1223545.GS4_28_00310"/>
<organism evidence="1 2">
    <name type="scientific">Gordonia soli NBRC 108243</name>
    <dbReference type="NCBI Taxonomy" id="1223545"/>
    <lineage>
        <taxon>Bacteria</taxon>
        <taxon>Bacillati</taxon>
        <taxon>Actinomycetota</taxon>
        <taxon>Actinomycetes</taxon>
        <taxon>Mycobacteriales</taxon>
        <taxon>Gordoniaceae</taxon>
        <taxon>Gordonia</taxon>
    </lineage>
</organism>
<comment type="caution">
    <text evidence="1">The sequence shown here is derived from an EMBL/GenBank/DDBJ whole genome shotgun (WGS) entry which is preliminary data.</text>
</comment>
<name>M0QMI4_9ACTN</name>
<dbReference type="Proteomes" id="UP000011666">
    <property type="component" value="Unassembled WGS sequence"/>
</dbReference>
<sequence length="194" mass="20745">MRTVSRDPLFGEIVVDLDRDGGVVRVEGESVPPGVLHRTGVDGLRTDVLRTDVPIGTRESSRLRLAVDGQQHDLRVGPGRIARRSYRIRTDGPGGVRLFAPASADAHRLIRGERYTGHDEIGRFVLEESSTDSSSVVVVDWSEEIRVAGAVARAAAPTPMDSTIGHLLAASFGTGARLMVVAVVSGLVDSVFPN</sequence>
<gene>
    <name evidence="1" type="ORF">GS4_28_00310</name>
</gene>